<evidence type="ECO:0000256" key="1">
    <source>
        <dbReference type="ARBA" id="ARBA00004651"/>
    </source>
</evidence>
<comment type="caution">
    <text evidence="7">The sequence shown here is derived from an EMBL/GenBank/DDBJ whole genome shotgun (WGS) entry which is preliminary data.</text>
</comment>
<organism evidence="7 8">
    <name type="scientific">Streptomyces mauvecolor</name>
    <dbReference type="NCBI Taxonomy" id="58345"/>
    <lineage>
        <taxon>Bacteria</taxon>
        <taxon>Bacillati</taxon>
        <taxon>Actinomycetota</taxon>
        <taxon>Actinomycetes</taxon>
        <taxon>Kitasatosporales</taxon>
        <taxon>Streptomycetaceae</taxon>
        <taxon>Streptomyces</taxon>
    </lineage>
</organism>
<dbReference type="SUPFAM" id="SSF103473">
    <property type="entry name" value="MFS general substrate transporter"/>
    <property type="match status" value="1"/>
</dbReference>
<name>A0ABV9UJ39_9ACTN</name>
<evidence type="ECO:0000256" key="6">
    <source>
        <dbReference type="SAM" id="Phobius"/>
    </source>
</evidence>
<keyword evidence="3 6" id="KW-0812">Transmembrane</keyword>
<feature type="transmembrane region" description="Helical" evidence="6">
    <location>
        <begin position="55"/>
        <end position="75"/>
    </location>
</feature>
<dbReference type="Gene3D" id="1.20.1250.20">
    <property type="entry name" value="MFS general substrate transporter like domains"/>
    <property type="match status" value="1"/>
</dbReference>
<evidence type="ECO:0008006" key="9">
    <source>
        <dbReference type="Google" id="ProtNLM"/>
    </source>
</evidence>
<keyword evidence="5 6" id="KW-0472">Membrane</keyword>
<comment type="subcellular location">
    <subcellularLocation>
        <location evidence="1">Cell membrane</location>
        <topology evidence="1">Multi-pass membrane protein</topology>
    </subcellularLocation>
</comment>
<dbReference type="InterPro" id="IPR036259">
    <property type="entry name" value="MFS_trans_sf"/>
</dbReference>
<sequence length="87" mass="9193">MVFSTRTNAHLQLATPPHLRGRILSLYLAGFVGGTSVGCPIIGWITDLHGPRTGLLTSGSICVLTAAATALTTAARHPLPRLRQHDP</sequence>
<keyword evidence="4 6" id="KW-1133">Transmembrane helix</keyword>
<dbReference type="EMBL" id="JBHSIZ010000014">
    <property type="protein sequence ID" value="MFC4957089.1"/>
    <property type="molecule type" value="Genomic_DNA"/>
</dbReference>
<reference evidence="8" key="1">
    <citation type="journal article" date="2019" name="Int. J. Syst. Evol. Microbiol.">
        <title>The Global Catalogue of Microorganisms (GCM) 10K type strain sequencing project: providing services to taxonomists for standard genome sequencing and annotation.</title>
        <authorList>
            <consortium name="The Broad Institute Genomics Platform"/>
            <consortium name="The Broad Institute Genome Sequencing Center for Infectious Disease"/>
            <person name="Wu L."/>
            <person name="Ma J."/>
        </authorList>
    </citation>
    <scope>NUCLEOTIDE SEQUENCE [LARGE SCALE GENOMIC DNA]</scope>
    <source>
        <strain evidence="8">CCM 7224</strain>
    </source>
</reference>
<feature type="transmembrane region" description="Helical" evidence="6">
    <location>
        <begin position="21"/>
        <end position="43"/>
    </location>
</feature>
<keyword evidence="2" id="KW-1003">Cell membrane</keyword>
<keyword evidence="8" id="KW-1185">Reference proteome</keyword>
<dbReference type="PANTHER" id="PTHR23513">
    <property type="entry name" value="INTEGRAL MEMBRANE EFFLUX PROTEIN-RELATED"/>
    <property type="match status" value="1"/>
</dbReference>
<protein>
    <recommendedName>
        <fullName evidence="9">MFS transporter</fullName>
    </recommendedName>
</protein>
<dbReference type="PANTHER" id="PTHR23513:SF11">
    <property type="entry name" value="STAPHYLOFERRIN A TRANSPORTER"/>
    <property type="match status" value="1"/>
</dbReference>
<gene>
    <name evidence="7" type="ORF">ACFPFX_12385</name>
</gene>
<dbReference type="Proteomes" id="UP001595834">
    <property type="component" value="Unassembled WGS sequence"/>
</dbReference>
<dbReference type="RefSeq" id="WP_344380973.1">
    <property type="nucleotide sequence ID" value="NZ_BAAASQ010000081.1"/>
</dbReference>
<evidence type="ECO:0000313" key="8">
    <source>
        <dbReference type="Proteomes" id="UP001595834"/>
    </source>
</evidence>
<evidence type="ECO:0000313" key="7">
    <source>
        <dbReference type="EMBL" id="MFC4957089.1"/>
    </source>
</evidence>
<evidence type="ECO:0000256" key="2">
    <source>
        <dbReference type="ARBA" id="ARBA00022475"/>
    </source>
</evidence>
<accession>A0ABV9UJ39</accession>
<evidence type="ECO:0000256" key="4">
    <source>
        <dbReference type="ARBA" id="ARBA00022989"/>
    </source>
</evidence>
<evidence type="ECO:0000256" key="5">
    <source>
        <dbReference type="ARBA" id="ARBA00023136"/>
    </source>
</evidence>
<evidence type="ECO:0000256" key="3">
    <source>
        <dbReference type="ARBA" id="ARBA00022692"/>
    </source>
</evidence>
<proteinExistence type="predicted"/>